<sequence>DKYSQVQYLALLVCLTTRGATAQYRYDRPSKPLRPSVSIISTPSTDYGVPSKPSTDYGVPSKPSSLYGTPSSQYGVTSSRSYQGADDYYYYEPANYQFKYDVDAPDYGTF</sequence>
<name>A0A1B6GFH8_9HEMI</name>
<evidence type="ECO:0000256" key="2">
    <source>
        <dbReference type="SAM" id="SignalP"/>
    </source>
</evidence>
<feature type="compositionally biased region" description="Polar residues" evidence="1">
    <location>
        <begin position="62"/>
        <end position="78"/>
    </location>
</feature>
<gene>
    <name evidence="3" type="ORF">g.2701</name>
</gene>
<feature type="chain" id="PRO_5008583544" evidence="2">
    <location>
        <begin position="23"/>
        <end position="110"/>
    </location>
</feature>
<feature type="signal peptide" evidence="2">
    <location>
        <begin position="1"/>
        <end position="22"/>
    </location>
</feature>
<proteinExistence type="predicted"/>
<protein>
    <submittedName>
        <fullName evidence="3">Uncharacterized protein</fullName>
    </submittedName>
</protein>
<organism evidence="3">
    <name type="scientific">Cuerna arida</name>
    <dbReference type="NCBI Taxonomy" id="1464854"/>
    <lineage>
        <taxon>Eukaryota</taxon>
        <taxon>Metazoa</taxon>
        <taxon>Ecdysozoa</taxon>
        <taxon>Arthropoda</taxon>
        <taxon>Hexapoda</taxon>
        <taxon>Insecta</taxon>
        <taxon>Pterygota</taxon>
        <taxon>Neoptera</taxon>
        <taxon>Paraneoptera</taxon>
        <taxon>Hemiptera</taxon>
        <taxon>Auchenorrhyncha</taxon>
        <taxon>Membracoidea</taxon>
        <taxon>Cicadellidae</taxon>
        <taxon>Cicadellinae</taxon>
        <taxon>Proconiini</taxon>
        <taxon>Cuerna</taxon>
    </lineage>
</organism>
<dbReference type="EMBL" id="GECZ01008581">
    <property type="protein sequence ID" value="JAS61188.1"/>
    <property type="molecule type" value="Transcribed_RNA"/>
</dbReference>
<feature type="non-terminal residue" evidence="3">
    <location>
        <position position="110"/>
    </location>
</feature>
<keyword evidence="2" id="KW-0732">Signal</keyword>
<feature type="non-terminal residue" evidence="3">
    <location>
        <position position="1"/>
    </location>
</feature>
<evidence type="ECO:0000313" key="3">
    <source>
        <dbReference type="EMBL" id="JAS61188.1"/>
    </source>
</evidence>
<dbReference type="AlphaFoldDB" id="A0A1B6GFH8"/>
<reference evidence="3" key="1">
    <citation type="submission" date="2015-11" db="EMBL/GenBank/DDBJ databases">
        <title>De novo transcriptome assembly of four potential Pierce s Disease insect vectors from Arizona vineyards.</title>
        <authorList>
            <person name="Tassone E.E."/>
        </authorList>
    </citation>
    <scope>NUCLEOTIDE SEQUENCE</scope>
</reference>
<accession>A0A1B6GFH8</accession>
<evidence type="ECO:0000256" key="1">
    <source>
        <dbReference type="SAM" id="MobiDB-lite"/>
    </source>
</evidence>
<feature type="region of interest" description="Disordered" evidence="1">
    <location>
        <begin position="26"/>
        <end position="78"/>
    </location>
</feature>